<dbReference type="HOGENOM" id="CLU_1370217_0_0_0"/>
<accession>K9ZX10</accession>
<dbReference type="STRING" id="937777.Deipe_0495"/>
<dbReference type="OrthoDB" id="9875524at2"/>
<dbReference type="AlphaFoldDB" id="K9ZX10"/>
<sequence length="199" mass="22639">MGITPGKTKRTKAPAAGAATLERPASPEELINQMRCDILDALETTQGGDDDSRHLYMGASLSHFAEWTQGNPFTITFPPSYNTRLTRAISWLQSLKPHEYPYSRERAQGTLINAWRTYGTEETQVEHHWELIPKLWQPPEDEFGPLAQTTQIPCLPIWDDTEHGRLAEEFDVYSGLVGYLNQQLGYHLLDMDPHPEHIL</sequence>
<gene>
    <name evidence="2" type="ordered locus">Deipe_0495</name>
</gene>
<reference evidence="3" key="1">
    <citation type="submission" date="2012-03" db="EMBL/GenBank/DDBJ databases">
        <title>Complete sequence of chromosome of Deinococcus peraridilitoris DSM 19664.</title>
        <authorList>
            <person name="Lucas S."/>
            <person name="Copeland A."/>
            <person name="Lapidus A."/>
            <person name="Glavina del Rio T."/>
            <person name="Dalin E."/>
            <person name="Tice H."/>
            <person name="Bruce D."/>
            <person name="Goodwin L."/>
            <person name="Pitluck S."/>
            <person name="Peters L."/>
            <person name="Mikhailova N."/>
            <person name="Lu M."/>
            <person name="Kyrpides N."/>
            <person name="Mavromatis K."/>
            <person name="Ivanova N."/>
            <person name="Brettin T."/>
            <person name="Detter J.C."/>
            <person name="Han C."/>
            <person name="Larimer F."/>
            <person name="Land M."/>
            <person name="Hauser L."/>
            <person name="Markowitz V."/>
            <person name="Cheng J.-F."/>
            <person name="Hugenholtz P."/>
            <person name="Woyke T."/>
            <person name="Wu D."/>
            <person name="Pukall R."/>
            <person name="Steenblock K."/>
            <person name="Brambilla E."/>
            <person name="Klenk H.-P."/>
            <person name="Eisen J.A."/>
        </authorList>
    </citation>
    <scope>NUCLEOTIDE SEQUENCE [LARGE SCALE GENOMIC DNA]</scope>
    <source>
        <strain evidence="3">DSM 19664 / LMG 22246 / CIP 109416 / KR-200</strain>
    </source>
</reference>
<evidence type="ECO:0000313" key="2">
    <source>
        <dbReference type="EMBL" id="AFZ66091.1"/>
    </source>
</evidence>
<keyword evidence="3" id="KW-1185">Reference proteome</keyword>
<dbReference type="RefSeq" id="WP_015234401.1">
    <property type="nucleotide sequence ID" value="NC_019793.1"/>
</dbReference>
<organism evidence="2 3">
    <name type="scientific">Deinococcus peraridilitoris (strain DSM 19664 / LMG 22246 / CIP 109416 / KR-200)</name>
    <dbReference type="NCBI Taxonomy" id="937777"/>
    <lineage>
        <taxon>Bacteria</taxon>
        <taxon>Thermotogati</taxon>
        <taxon>Deinococcota</taxon>
        <taxon>Deinococci</taxon>
        <taxon>Deinococcales</taxon>
        <taxon>Deinococcaceae</taxon>
        <taxon>Deinococcus</taxon>
    </lineage>
</organism>
<proteinExistence type="predicted"/>
<dbReference type="EMBL" id="CP003382">
    <property type="protein sequence ID" value="AFZ66091.1"/>
    <property type="molecule type" value="Genomic_DNA"/>
</dbReference>
<dbReference type="PATRIC" id="fig|937777.3.peg.500"/>
<dbReference type="KEGG" id="dpd:Deipe_0495"/>
<evidence type="ECO:0000313" key="3">
    <source>
        <dbReference type="Proteomes" id="UP000010467"/>
    </source>
</evidence>
<name>K9ZX10_DEIPD</name>
<evidence type="ECO:0000256" key="1">
    <source>
        <dbReference type="SAM" id="MobiDB-lite"/>
    </source>
</evidence>
<feature type="region of interest" description="Disordered" evidence="1">
    <location>
        <begin position="1"/>
        <end position="20"/>
    </location>
</feature>
<dbReference type="Proteomes" id="UP000010467">
    <property type="component" value="Chromosome"/>
</dbReference>
<protein>
    <submittedName>
        <fullName evidence="2">Uncharacterized protein</fullName>
    </submittedName>
</protein>